<protein>
    <submittedName>
        <fullName evidence="1">Uncharacterized protein</fullName>
    </submittedName>
</protein>
<dbReference type="GeneID" id="80896287"/>
<dbReference type="EMBL" id="JAJHUN010000006">
    <property type="protein sequence ID" value="KAJ4158609.1"/>
    <property type="molecule type" value="Genomic_DNA"/>
</dbReference>
<dbReference type="RefSeq" id="XP_056056976.1">
    <property type="nucleotide sequence ID" value="XM_056202409.1"/>
</dbReference>
<proteinExistence type="predicted"/>
<evidence type="ECO:0000313" key="2">
    <source>
        <dbReference type="Proteomes" id="UP001144673"/>
    </source>
</evidence>
<sequence>MDVVCDGLRASKQLVKSLLSTGTGWCRRIANNPKGEYTHKVNNMKVNRRKDERLREATSCQRKKEM</sequence>
<name>A0A9W8QHN0_AKAMU</name>
<dbReference type="Proteomes" id="UP001144673">
    <property type="component" value="Unassembled WGS sequence"/>
</dbReference>
<evidence type="ECO:0000313" key="1">
    <source>
        <dbReference type="EMBL" id="KAJ4158609.1"/>
    </source>
</evidence>
<dbReference type="AlphaFoldDB" id="A0A9W8QHN0"/>
<gene>
    <name evidence="1" type="ORF">LMH87_009128</name>
</gene>
<reference evidence="1" key="1">
    <citation type="journal article" date="2023" name="Access Microbiol">
        <title>De-novo genome assembly for Akanthomyces muscarius, a biocontrol agent of insect agricultural pests.</title>
        <authorList>
            <person name="Erdos Z."/>
            <person name="Studholme D.J."/>
            <person name="Raymond B."/>
            <person name="Sharma M."/>
        </authorList>
    </citation>
    <scope>NUCLEOTIDE SEQUENCE</scope>
    <source>
        <strain evidence="1">Ve6</strain>
    </source>
</reference>
<accession>A0A9W8QHN0</accession>
<dbReference type="KEGG" id="amus:LMH87_009128"/>
<keyword evidence="2" id="KW-1185">Reference proteome</keyword>
<organism evidence="1 2">
    <name type="scientific">Akanthomyces muscarius</name>
    <name type="common">Entomopathogenic fungus</name>
    <name type="synonym">Lecanicillium muscarium</name>
    <dbReference type="NCBI Taxonomy" id="2231603"/>
    <lineage>
        <taxon>Eukaryota</taxon>
        <taxon>Fungi</taxon>
        <taxon>Dikarya</taxon>
        <taxon>Ascomycota</taxon>
        <taxon>Pezizomycotina</taxon>
        <taxon>Sordariomycetes</taxon>
        <taxon>Hypocreomycetidae</taxon>
        <taxon>Hypocreales</taxon>
        <taxon>Cordycipitaceae</taxon>
        <taxon>Akanthomyces</taxon>
    </lineage>
</organism>
<comment type="caution">
    <text evidence="1">The sequence shown here is derived from an EMBL/GenBank/DDBJ whole genome shotgun (WGS) entry which is preliminary data.</text>
</comment>